<feature type="domain" description="IF rod" evidence="5">
    <location>
        <begin position="72"/>
        <end position="383"/>
    </location>
</feature>
<feature type="region of interest" description="Disordered" evidence="4">
    <location>
        <begin position="1"/>
        <end position="32"/>
    </location>
</feature>
<feature type="coiled-coil region" evidence="3">
    <location>
        <begin position="76"/>
        <end position="110"/>
    </location>
</feature>
<accession>A0ABD0XFA9</accession>
<organism evidence="6 7">
    <name type="scientific">Umbra pygmaea</name>
    <name type="common">Eastern mudminnow</name>
    <dbReference type="NCBI Taxonomy" id="75934"/>
    <lineage>
        <taxon>Eukaryota</taxon>
        <taxon>Metazoa</taxon>
        <taxon>Chordata</taxon>
        <taxon>Craniata</taxon>
        <taxon>Vertebrata</taxon>
        <taxon>Euteleostomi</taxon>
        <taxon>Actinopterygii</taxon>
        <taxon>Neopterygii</taxon>
        <taxon>Teleostei</taxon>
        <taxon>Protacanthopterygii</taxon>
        <taxon>Esociformes</taxon>
        <taxon>Umbridae</taxon>
        <taxon>Umbra</taxon>
    </lineage>
</organism>
<keyword evidence="7" id="KW-1185">Reference proteome</keyword>
<feature type="coiled-coil region" evidence="3">
    <location>
        <begin position="182"/>
        <end position="209"/>
    </location>
</feature>
<dbReference type="SUPFAM" id="SSF64593">
    <property type="entry name" value="Intermediate filament protein, coiled coil region"/>
    <property type="match status" value="2"/>
</dbReference>
<evidence type="ECO:0000259" key="5">
    <source>
        <dbReference type="PROSITE" id="PS51842"/>
    </source>
</evidence>
<dbReference type="FunFam" id="1.20.5.170:FF:000002">
    <property type="entry name" value="Type I keratin KA11"/>
    <property type="match status" value="1"/>
</dbReference>
<evidence type="ECO:0000256" key="4">
    <source>
        <dbReference type="SAM" id="MobiDB-lite"/>
    </source>
</evidence>
<dbReference type="PANTHER" id="PTHR23239:SF367">
    <property type="entry name" value="KERATIN 15-RELATED"/>
    <property type="match status" value="1"/>
</dbReference>
<keyword evidence="2 3" id="KW-0175">Coiled coil</keyword>
<gene>
    <name evidence="6" type="ORF">UPYG_G00093530</name>
</gene>
<feature type="coiled-coil region" evidence="3">
    <location>
        <begin position="281"/>
        <end position="354"/>
    </location>
</feature>
<dbReference type="Gene3D" id="1.20.5.170">
    <property type="match status" value="1"/>
</dbReference>
<evidence type="ECO:0000256" key="1">
    <source>
        <dbReference type="ARBA" id="ARBA00022754"/>
    </source>
</evidence>
<protein>
    <recommendedName>
        <fullName evidence="5">IF rod domain-containing protein</fullName>
    </recommendedName>
</protein>
<reference evidence="6 7" key="1">
    <citation type="submission" date="2024-06" db="EMBL/GenBank/DDBJ databases">
        <authorList>
            <person name="Pan Q."/>
            <person name="Wen M."/>
            <person name="Jouanno E."/>
            <person name="Zahm M."/>
            <person name="Klopp C."/>
            <person name="Cabau C."/>
            <person name="Louis A."/>
            <person name="Berthelot C."/>
            <person name="Parey E."/>
            <person name="Roest Crollius H."/>
            <person name="Montfort J."/>
            <person name="Robinson-Rechavi M."/>
            <person name="Bouchez O."/>
            <person name="Lampietro C."/>
            <person name="Lopez Roques C."/>
            <person name="Donnadieu C."/>
            <person name="Postlethwait J."/>
            <person name="Bobe J."/>
            <person name="Verreycken H."/>
            <person name="Guiguen Y."/>
        </authorList>
    </citation>
    <scope>NUCLEOTIDE SEQUENCE [LARGE SCALE GENOMIC DNA]</scope>
    <source>
        <strain evidence="6">Up_M1</strain>
        <tissue evidence="6">Testis</tissue>
    </source>
</reference>
<sequence length="419" mass="46180">MSSSNSSFRSYSGGSMRASSGGSSRMSMSRGDISSSSASRIFSVGGFGGGATLGGGSSMSVRGSDDLVIGNEKFCMQNLNDRLATYLAKVRALEKANADLELKIRQFLEAKTSPTAREYGSSMVIITDLQSKLQDAIRTNAVVHLSVDNAKLAAEDFKTKYENELTIRQSVEADIAGLRRVLEDFNMLKKDLNLQIDGLREELVFLKKNHEEELLAMRAQMSGQVNVEVDAAPQADLSKVMADIREHYEAVAAKNNRDLESWFRAKTENLNKEVVSQTTVLQTSKSEISDVKRTLQSLEIELQSMLSMKSSMENTLADTQNRYSMKLAGYQRQVTSLEEQLVNLRADLERQGSEYRMLLDIKTRLETEIAEYRRLLDGEASGNSSSVTTTKKVITVVEHVVDGRAVTSSKSSASSSTHT</sequence>
<dbReference type="SMART" id="SM01391">
    <property type="entry name" value="Filament"/>
    <property type="match status" value="1"/>
</dbReference>
<keyword evidence="1" id="KW-0403">Intermediate filament</keyword>
<evidence type="ECO:0000313" key="7">
    <source>
        <dbReference type="Proteomes" id="UP001557470"/>
    </source>
</evidence>
<proteinExistence type="predicted"/>
<dbReference type="InterPro" id="IPR039008">
    <property type="entry name" value="IF_rod_dom"/>
</dbReference>
<dbReference type="EMBL" id="JAGEUA010000003">
    <property type="protein sequence ID" value="KAL0992455.1"/>
    <property type="molecule type" value="Genomic_DNA"/>
</dbReference>
<evidence type="ECO:0000256" key="3">
    <source>
        <dbReference type="SAM" id="Coils"/>
    </source>
</evidence>
<dbReference type="Pfam" id="PF00038">
    <property type="entry name" value="Filament"/>
    <property type="match status" value="1"/>
</dbReference>
<dbReference type="InterPro" id="IPR002957">
    <property type="entry name" value="Keratin_I"/>
</dbReference>
<evidence type="ECO:0000313" key="6">
    <source>
        <dbReference type="EMBL" id="KAL0992455.1"/>
    </source>
</evidence>
<name>A0ABD0XFA9_UMBPY</name>
<dbReference type="PROSITE" id="PS51842">
    <property type="entry name" value="IF_ROD_2"/>
    <property type="match status" value="1"/>
</dbReference>
<dbReference type="PANTHER" id="PTHR23239">
    <property type="entry name" value="INTERMEDIATE FILAMENT"/>
    <property type="match status" value="1"/>
</dbReference>
<dbReference type="GO" id="GO:0005882">
    <property type="term" value="C:intermediate filament"/>
    <property type="evidence" value="ECO:0007669"/>
    <property type="project" value="UniProtKB-KW"/>
</dbReference>
<dbReference type="PRINTS" id="PR01248">
    <property type="entry name" value="TYPE1KERATIN"/>
</dbReference>
<dbReference type="Gene3D" id="1.20.5.500">
    <property type="entry name" value="Single helix bin"/>
    <property type="match status" value="1"/>
</dbReference>
<dbReference type="FunFam" id="1.20.5.500:FF:000001">
    <property type="entry name" value="Type II keratin 23"/>
    <property type="match status" value="1"/>
</dbReference>
<comment type="caution">
    <text evidence="6">The sequence shown here is derived from an EMBL/GenBank/DDBJ whole genome shotgun (WGS) entry which is preliminary data.</text>
</comment>
<dbReference type="Proteomes" id="UP001557470">
    <property type="component" value="Unassembled WGS sequence"/>
</dbReference>
<evidence type="ECO:0000256" key="2">
    <source>
        <dbReference type="ARBA" id="ARBA00023054"/>
    </source>
</evidence>
<dbReference type="AlphaFoldDB" id="A0ABD0XFA9"/>
<dbReference type="Gene3D" id="1.20.5.1160">
    <property type="entry name" value="Vasodilator-stimulated phosphoprotein"/>
    <property type="match status" value="1"/>
</dbReference>